<evidence type="ECO:0000256" key="2">
    <source>
        <dbReference type="ARBA" id="ARBA00022475"/>
    </source>
</evidence>
<dbReference type="PANTHER" id="PTHR19433">
    <property type="entry name" value="T-CELL RECEPTOR ALPHA CHAIN V REGION-RELATED"/>
    <property type="match status" value="1"/>
</dbReference>
<feature type="domain" description="Ig-like" evidence="10">
    <location>
        <begin position="42"/>
        <end position="137"/>
    </location>
</feature>
<dbReference type="Pfam" id="PF07686">
    <property type="entry name" value="V-set"/>
    <property type="match status" value="1"/>
</dbReference>
<dbReference type="SMART" id="SM00409">
    <property type="entry name" value="IG"/>
    <property type="match status" value="2"/>
</dbReference>
<feature type="signal peptide" evidence="9">
    <location>
        <begin position="1"/>
        <end position="21"/>
    </location>
</feature>
<dbReference type="InterPro" id="IPR007110">
    <property type="entry name" value="Ig-like_dom"/>
</dbReference>
<evidence type="ECO:0000256" key="1">
    <source>
        <dbReference type="ARBA" id="ARBA00004236"/>
    </source>
</evidence>
<evidence type="ECO:0000259" key="10">
    <source>
        <dbReference type="PROSITE" id="PS50835"/>
    </source>
</evidence>
<dbReference type="InterPro" id="IPR013783">
    <property type="entry name" value="Ig-like_fold"/>
</dbReference>
<feature type="chain" id="PRO_5018567356" evidence="9">
    <location>
        <begin position="22"/>
        <end position="342"/>
    </location>
</feature>
<keyword evidence="8" id="KW-0812">Transmembrane</keyword>
<keyword evidence="2" id="KW-1003">Cell membrane</keyword>
<evidence type="ECO:0000313" key="11">
    <source>
        <dbReference type="Ensembl" id="ENSLBEP00000038672.1"/>
    </source>
</evidence>
<evidence type="ECO:0000256" key="9">
    <source>
        <dbReference type="SAM" id="SignalP"/>
    </source>
</evidence>
<name>A0A3Q3GW48_9LABR</name>
<reference evidence="11" key="2">
    <citation type="submission" date="2025-09" db="UniProtKB">
        <authorList>
            <consortium name="Ensembl"/>
        </authorList>
    </citation>
    <scope>IDENTIFICATION</scope>
</reference>
<comment type="subcellular location">
    <subcellularLocation>
        <location evidence="1">Cell membrane</location>
    </subcellularLocation>
</comment>
<dbReference type="InterPro" id="IPR036179">
    <property type="entry name" value="Ig-like_dom_sf"/>
</dbReference>
<dbReference type="GeneTree" id="ENSGT00940000162676"/>
<dbReference type="InterPro" id="IPR013106">
    <property type="entry name" value="Ig_V-set"/>
</dbReference>
<evidence type="ECO:0000256" key="8">
    <source>
        <dbReference type="SAM" id="Phobius"/>
    </source>
</evidence>
<sequence length="342" mass="38212">MTPLSLALYLTYLYFGDLAQTTDLKSSIYVRQESGVIPANVGDNVTLRCFYEAHAVMFFWYKQSLGEKPKPMTVFYRHQTSGNFLNEFKNNDRLRLVTGAGENHLTIRNLVISDSATYYCTGSFENDFEFVEGTTVSVKGSDLRIPAIVHQSESENIQPGGSGALSCSINTGTCDGEHSVYWFKTSEGSHPGLFYTHGGRNDQRESNTQLHSCFYNFPVEKQNFSHDGTYCAVATCGHILFGNKTQLDSANGIVLEYFLIGALAFSMTLVIILGYATYTTYRSNRSHCTDSRTSNGLTSNAVDFQDTDGIHYSVLRVQKVNNRPTRHECDTLSECVYSSVRQ</sequence>
<dbReference type="Ensembl" id="ENSLBET00000040280.1">
    <property type="protein sequence ID" value="ENSLBEP00000038672.1"/>
    <property type="gene ID" value="ENSLBEG00000028835.1"/>
</dbReference>
<proteinExistence type="predicted"/>
<evidence type="ECO:0000256" key="4">
    <source>
        <dbReference type="ARBA" id="ARBA00022859"/>
    </source>
</evidence>
<keyword evidence="7" id="KW-0325">Glycoprotein</keyword>
<dbReference type="OrthoDB" id="6370831at2759"/>
<evidence type="ECO:0000313" key="12">
    <source>
        <dbReference type="Proteomes" id="UP000261660"/>
    </source>
</evidence>
<evidence type="ECO:0000256" key="6">
    <source>
        <dbReference type="ARBA" id="ARBA00023157"/>
    </source>
</evidence>
<organism evidence="11 12">
    <name type="scientific">Labrus bergylta</name>
    <name type="common">ballan wrasse</name>
    <dbReference type="NCBI Taxonomy" id="56723"/>
    <lineage>
        <taxon>Eukaryota</taxon>
        <taxon>Metazoa</taxon>
        <taxon>Chordata</taxon>
        <taxon>Craniata</taxon>
        <taxon>Vertebrata</taxon>
        <taxon>Euteleostomi</taxon>
        <taxon>Actinopterygii</taxon>
        <taxon>Neopterygii</taxon>
        <taxon>Teleostei</taxon>
        <taxon>Neoteleostei</taxon>
        <taxon>Acanthomorphata</taxon>
        <taxon>Eupercaria</taxon>
        <taxon>Labriformes</taxon>
        <taxon>Labridae</taxon>
        <taxon>Labrus</taxon>
    </lineage>
</organism>
<dbReference type="InParanoid" id="A0A3Q3GW48"/>
<feature type="transmembrane region" description="Helical" evidence="8">
    <location>
        <begin position="257"/>
        <end position="278"/>
    </location>
</feature>
<dbReference type="InterPro" id="IPR052051">
    <property type="entry name" value="TCR_complex_component"/>
</dbReference>
<dbReference type="SUPFAM" id="SSF48726">
    <property type="entry name" value="Immunoglobulin"/>
    <property type="match status" value="2"/>
</dbReference>
<keyword evidence="3 9" id="KW-0732">Signal</keyword>
<dbReference type="InterPro" id="IPR003599">
    <property type="entry name" value="Ig_sub"/>
</dbReference>
<evidence type="ECO:0000256" key="5">
    <source>
        <dbReference type="ARBA" id="ARBA00023136"/>
    </source>
</evidence>
<dbReference type="Gene3D" id="2.60.40.10">
    <property type="entry name" value="Immunoglobulins"/>
    <property type="match status" value="2"/>
</dbReference>
<dbReference type="GO" id="GO:0005886">
    <property type="term" value="C:plasma membrane"/>
    <property type="evidence" value="ECO:0007669"/>
    <property type="project" value="UniProtKB-SubCell"/>
</dbReference>
<dbReference type="Proteomes" id="UP000261660">
    <property type="component" value="Unplaced"/>
</dbReference>
<dbReference type="GO" id="GO:0002376">
    <property type="term" value="P:immune system process"/>
    <property type="evidence" value="ECO:0007669"/>
    <property type="project" value="UniProtKB-KW"/>
</dbReference>
<reference evidence="11" key="1">
    <citation type="submission" date="2025-08" db="UniProtKB">
        <authorList>
            <consortium name="Ensembl"/>
        </authorList>
    </citation>
    <scope>IDENTIFICATION</scope>
</reference>
<dbReference type="FunCoup" id="A0A3Q3GW48">
    <property type="interactions" value="100"/>
</dbReference>
<evidence type="ECO:0000256" key="7">
    <source>
        <dbReference type="ARBA" id="ARBA00023180"/>
    </source>
</evidence>
<accession>A0A3Q3GW48</accession>
<protein>
    <submittedName>
        <fullName evidence="11">Uncharacterized LOC109992837</fullName>
    </submittedName>
</protein>
<dbReference type="GO" id="GO:0009617">
    <property type="term" value="P:response to bacterium"/>
    <property type="evidence" value="ECO:0007669"/>
    <property type="project" value="TreeGrafter"/>
</dbReference>
<keyword evidence="5 8" id="KW-0472">Membrane</keyword>
<evidence type="ECO:0000256" key="3">
    <source>
        <dbReference type="ARBA" id="ARBA00022729"/>
    </source>
</evidence>
<dbReference type="AlphaFoldDB" id="A0A3Q3GW48"/>
<dbReference type="PANTHER" id="PTHR19433:SF127">
    <property type="entry name" value="NITR9"/>
    <property type="match status" value="1"/>
</dbReference>
<feature type="domain" description="Ig-like" evidence="10">
    <location>
        <begin position="146"/>
        <end position="230"/>
    </location>
</feature>
<dbReference type="STRING" id="56723.ENSLBEP00000038672"/>
<keyword evidence="6" id="KW-1015">Disulfide bond</keyword>
<keyword evidence="8" id="KW-1133">Transmembrane helix</keyword>
<keyword evidence="12" id="KW-1185">Reference proteome</keyword>
<dbReference type="PROSITE" id="PS50835">
    <property type="entry name" value="IG_LIKE"/>
    <property type="match status" value="2"/>
</dbReference>
<keyword evidence="4" id="KW-0391">Immunity</keyword>